<accession>A0A0F2TFK4</accession>
<evidence type="ECO:0000313" key="1">
    <source>
        <dbReference type="EMBL" id="KJS61050.1"/>
    </source>
</evidence>
<organism evidence="1 2">
    <name type="scientific">Streptomyces rubellomurinus (strain ATCC 31215)</name>
    <dbReference type="NCBI Taxonomy" id="359131"/>
    <lineage>
        <taxon>Bacteria</taxon>
        <taxon>Bacillati</taxon>
        <taxon>Actinomycetota</taxon>
        <taxon>Actinomycetes</taxon>
        <taxon>Kitasatosporales</taxon>
        <taxon>Streptomycetaceae</taxon>
        <taxon>Streptomyces</taxon>
    </lineage>
</organism>
<dbReference type="AlphaFoldDB" id="A0A0F2TFK4"/>
<dbReference type="PATRIC" id="fig|359131.3.peg.4046"/>
<gene>
    <name evidence="1" type="ORF">VM95_17320</name>
</gene>
<proteinExistence type="predicted"/>
<dbReference type="InterPro" id="IPR019239">
    <property type="entry name" value="VapB_antitoxin"/>
</dbReference>
<reference evidence="1 2" key="1">
    <citation type="submission" date="2015-02" db="EMBL/GenBank/DDBJ databases">
        <authorList>
            <person name="Ju K.-S."/>
            <person name="Doroghazi J.R."/>
            <person name="Metcalf W."/>
        </authorList>
    </citation>
    <scope>NUCLEOTIDE SEQUENCE [LARGE SCALE GENOMIC DNA]</scope>
    <source>
        <strain evidence="1 2">ATCC 31215</strain>
    </source>
</reference>
<dbReference type="Proteomes" id="UP000033699">
    <property type="component" value="Unassembled WGS sequence"/>
</dbReference>
<dbReference type="OrthoDB" id="4563074at2"/>
<name>A0A0F2TFK4_STRR3</name>
<dbReference type="Pfam" id="PF09957">
    <property type="entry name" value="VapB_antitoxin"/>
    <property type="match status" value="1"/>
</dbReference>
<keyword evidence="2" id="KW-1185">Reference proteome</keyword>
<comment type="caution">
    <text evidence="1">The sequence shown here is derived from an EMBL/GenBank/DDBJ whole genome shotgun (WGS) entry which is preliminary data.</text>
</comment>
<sequence length="77" mass="8713">MSMTNVDVDDAVLAEAMRLMGATTKKDTINNALADYVNRLKRLEALEKLSHRAAAGEFEPTMRVYEARKRAQREEAE</sequence>
<dbReference type="EMBL" id="JZKH01000032">
    <property type="protein sequence ID" value="KJS61050.1"/>
    <property type="molecule type" value="Genomic_DNA"/>
</dbReference>
<protein>
    <submittedName>
        <fullName evidence="1">Antitoxin VapB6</fullName>
    </submittedName>
</protein>
<dbReference type="RefSeq" id="WP_045697684.1">
    <property type="nucleotide sequence ID" value="NZ_JZKH01000032.1"/>
</dbReference>
<evidence type="ECO:0000313" key="2">
    <source>
        <dbReference type="Proteomes" id="UP000033699"/>
    </source>
</evidence>